<keyword evidence="1" id="KW-0472">Membrane</keyword>
<name>A0A1A9UUK3_GLOAU</name>
<accession>A0A1A9UUK3</accession>
<protein>
    <submittedName>
        <fullName evidence="2">Uncharacterized protein</fullName>
    </submittedName>
</protein>
<organism evidence="2 3">
    <name type="scientific">Glossina austeni</name>
    <name type="common">Savannah tsetse fly</name>
    <dbReference type="NCBI Taxonomy" id="7395"/>
    <lineage>
        <taxon>Eukaryota</taxon>
        <taxon>Metazoa</taxon>
        <taxon>Ecdysozoa</taxon>
        <taxon>Arthropoda</taxon>
        <taxon>Hexapoda</taxon>
        <taxon>Insecta</taxon>
        <taxon>Pterygota</taxon>
        <taxon>Neoptera</taxon>
        <taxon>Endopterygota</taxon>
        <taxon>Diptera</taxon>
        <taxon>Brachycera</taxon>
        <taxon>Muscomorpha</taxon>
        <taxon>Hippoboscoidea</taxon>
        <taxon>Glossinidae</taxon>
        <taxon>Glossina</taxon>
    </lineage>
</organism>
<dbReference type="Proteomes" id="UP000078200">
    <property type="component" value="Unassembled WGS sequence"/>
</dbReference>
<reference evidence="2" key="1">
    <citation type="submission" date="2020-05" db="UniProtKB">
        <authorList>
            <consortium name="EnsemblMetazoa"/>
        </authorList>
    </citation>
    <scope>IDENTIFICATION</scope>
    <source>
        <strain evidence="2">TTRI</strain>
    </source>
</reference>
<keyword evidence="3" id="KW-1185">Reference proteome</keyword>
<dbReference type="EnsemblMetazoa" id="GAUT015888-RA">
    <property type="protein sequence ID" value="GAUT015888-PA"/>
    <property type="gene ID" value="GAUT015888"/>
</dbReference>
<keyword evidence="1" id="KW-1133">Transmembrane helix</keyword>
<evidence type="ECO:0000313" key="3">
    <source>
        <dbReference type="Proteomes" id="UP000078200"/>
    </source>
</evidence>
<feature type="transmembrane region" description="Helical" evidence="1">
    <location>
        <begin position="16"/>
        <end position="38"/>
    </location>
</feature>
<sequence length="113" mass="13355">MRLGPIRHHLQINKKIICVLQQVLFSFYNTCLFVLMVFTNQHFAICHCDARLACYSLGRFINSTCWLNKSLILLMFKSNRRNMFTIFSQHSFISTMVRDSRRRLTMNSSSIID</sequence>
<keyword evidence="1" id="KW-0812">Transmembrane</keyword>
<evidence type="ECO:0000313" key="2">
    <source>
        <dbReference type="EnsemblMetazoa" id="GAUT015888-PA"/>
    </source>
</evidence>
<dbReference type="VEuPathDB" id="VectorBase:GAUT015888"/>
<dbReference type="AlphaFoldDB" id="A0A1A9UUK3"/>
<proteinExistence type="predicted"/>
<evidence type="ECO:0000256" key="1">
    <source>
        <dbReference type="SAM" id="Phobius"/>
    </source>
</evidence>